<reference evidence="1 2" key="1">
    <citation type="journal article" date="2014" name="Appl. Environ. Microbiol.">
        <title>Elucidation of insertion elements encoded on plasmids and in vitro construction of shuttle vectors from the toxic cyanobacterium Planktothrix.</title>
        <authorList>
            <person name="Christiansen G."/>
            <person name="Goesmann A."/>
            <person name="Kurmayer R."/>
        </authorList>
    </citation>
    <scope>NUCLEOTIDE SEQUENCE [LARGE SCALE GENOMIC DNA]</scope>
    <source>
        <strain evidence="1 2">NIVA-CYA 126/8</strain>
    </source>
</reference>
<organism evidence="1 2">
    <name type="scientific">Planktothrix agardhii (strain NIVA-CYA 126/8)</name>
    <dbReference type="NCBI Taxonomy" id="388467"/>
    <lineage>
        <taxon>Bacteria</taxon>
        <taxon>Bacillati</taxon>
        <taxon>Cyanobacteriota</taxon>
        <taxon>Cyanophyceae</taxon>
        <taxon>Oscillatoriophycideae</taxon>
        <taxon>Oscillatoriales</taxon>
        <taxon>Microcoleaceae</taxon>
        <taxon>Planktothrix</taxon>
    </lineage>
</organism>
<sequence length="60" mass="7005">MMVLELKHDQQLFLKKLFWFVLSIPKFVEVDQFSIQYQSLTAYSGLILTLVIPISTGCPW</sequence>
<dbReference type="EMBL" id="CM002803">
    <property type="protein sequence ID" value="KEI69204.1"/>
    <property type="molecule type" value="Genomic_DNA"/>
</dbReference>
<dbReference type="AlphaFoldDB" id="A0A073CLM1"/>
<protein>
    <submittedName>
        <fullName evidence="1">Uncharacterized protein</fullName>
    </submittedName>
</protein>
<name>A0A073CLM1_PLAA1</name>
<dbReference type="Proteomes" id="UP000027395">
    <property type="component" value="Chromosome"/>
</dbReference>
<evidence type="ECO:0000313" key="1">
    <source>
        <dbReference type="EMBL" id="KEI69204.1"/>
    </source>
</evidence>
<proteinExistence type="predicted"/>
<evidence type="ECO:0000313" key="2">
    <source>
        <dbReference type="Proteomes" id="UP000027395"/>
    </source>
</evidence>
<dbReference type="HOGENOM" id="CLU_2937687_0_0_3"/>
<gene>
    <name evidence="1" type="ORF">A19Y_4568</name>
</gene>
<keyword evidence="2" id="KW-1185">Reference proteome</keyword>
<accession>A0A073CLM1</accession>